<dbReference type="Proteomes" id="UP000229794">
    <property type="component" value="Unassembled WGS sequence"/>
</dbReference>
<evidence type="ECO:0000256" key="1">
    <source>
        <dbReference type="ARBA" id="ARBA00023002"/>
    </source>
</evidence>
<sequence>MKYKVLITAPYFQLIVDQYQHIFDQNNIELVIPKVNERMSEEELLGLVGEIDGILCGDDRITDKVLASAPKLKVIVKWGTGIDSIDTDAAQRRGIPIRNTPNAFTEPVADTILSYILCFARGTIDLDRKVREGVWEKKLNVALNECALGVIGVGNIGKAVIKRAEAFGMKILANDIKDIDLDFMVPLDKLLKESDFVSLCCDLNPTSYHLINRETIGLMKPTAYLINAARGTLIEEGALIEALNQKKIAGVALDVFEDEPLIANHPFKQMSNVILSPHNANASPSAWERVHENSISSLMEELTKAK</sequence>
<dbReference type="PROSITE" id="PS00671">
    <property type="entry name" value="D_2_HYDROXYACID_DH_3"/>
    <property type="match status" value="1"/>
</dbReference>
<dbReference type="GO" id="GO:0005829">
    <property type="term" value="C:cytosol"/>
    <property type="evidence" value="ECO:0007669"/>
    <property type="project" value="TreeGrafter"/>
</dbReference>
<dbReference type="AlphaFoldDB" id="A0A2H0BD78"/>
<evidence type="ECO:0000313" key="3">
    <source>
        <dbReference type="EMBL" id="PIP55586.1"/>
    </source>
</evidence>
<gene>
    <name evidence="3" type="ORF">COX06_02460</name>
</gene>
<dbReference type="GO" id="GO:0051287">
    <property type="term" value="F:NAD binding"/>
    <property type="evidence" value="ECO:0007669"/>
    <property type="project" value="InterPro"/>
</dbReference>
<dbReference type="SUPFAM" id="SSF51735">
    <property type="entry name" value="NAD(P)-binding Rossmann-fold domains"/>
    <property type="match status" value="1"/>
</dbReference>
<organism evidence="3 4">
    <name type="scientific">Candidatus Zambryskibacteria bacterium CG22_combo_CG10-13_8_21_14_all_42_17</name>
    <dbReference type="NCBI Taxonomy" id="1975118"/>
    <lineage>
        <taxon>Bacteria</taxon>
        <taxon>Candidatus Zambryskiibacteriota</taxon>
    </lineage>
</organism>
<name>A0A2H0BD78_9BACT</name>
<dbReference type="Pfam" id="PF02826">
    <property type="entry name" value="2-Hacid_dh_C"/>
    <property type="match status" value="1"/>
</dbReference>
<dbReference type="InterPro" id="IPR029753">
    <property type="entry name" value="D-isomer_DH_CS"/>
</dbReference>
<protein>
    <submittedName>
        <fullName evidence="3">Dihydrofolate reductase</fullName>
    </submittedName>
</protein>
<dbReference type="SUPFAM" id="SSF52283">
    <property type="entry name" value="Formate/glycerate dehydrogenase catalytic domain-like"/>
    <property type="match status" value="1"/>
</dbReference>
<evidence type="ECO:0000313" key="4">
    <source>
        <dbReference type="Proteomes" id="UP000229794"/>
    </source>
</evidence>
<proteinExistence type="predicted"/>
<feature type="domain" description="D-isomer specific 2-hydroxyacid dehydrogenase NAD-binding" evidence="2">
    <location>
        <begin position="114"/>
        <end position="280"/>
    </location>
</feature>
<dbReference type="PANTHER" id="PTHR10996:SF283">
    <property type="entry name" value="GLYOXYLATE_HYDROXYPYRUVATE REDUCTASE B"/>
    <property type="match status" value="1"/>
</dbReference>
<dbReference type="PANTHER" id="PTHR10996">
    <property type="entry name" value="2-HYDROXYACID DEHYDROGENASE-RELATED"/>
    <property type="match status" value="1"/>
</dbReference>
<dbReference type="InterPro" id="IPR050223">
    <property type="entry name" value="D-isomer_2-hydroxyacid_DH"/>
</dbReference>
<dbReference type="GO" id="GO:0016618">
    <property type="term" value="F:hydroxypyruvate reductase [NAD(P)H] activity"/>
    <property type="evidence" value="ECO:0007669"/>
    <property type="project" value="TreeGrafter"/>
</dbReference>
<reference evidence="3 4" key="1">
    <citation type="submission" date="2017-09" db="EMBL/GenBank/DDBJ databases">
        <title>Depth-based differentiation of microbial function through sediment-hosted aquifers and enrichment of novel symbionts in the deep terrestrial subsurface.</title>
        <authorList>
            <person name="Probst A.J."/>
            <person name="Ladd B."/>
            <person name="Jarett J.K."/>
            <person name="Geller-Mcgrath D.E."/>
            <person name="Sieber C.M."/>
            <person name="Emerson J.B."/>
            <person name="Anantharaman K."/>
            <person name="Thomas B.C."/>
            <person name="Malmstrom R."/>
            <person name="Stieglmeier M."/>
            <person name="Klingl A."/>
            <person name="Woyke T."/>
            <person name="Ryan C.M."/>
            <person name="Banfield J.F."/>
        </authorList>
    </citation>
    <scope>NUCLEOTIDE SEQUENCE [LARGE SCALE GENOMIC DNA]</scope>
    <source>
        <strain evidence="3">CG22_combo_CG10-13_8_21_14_all_42_17</strain>
    </source>
</reference>
<dbReference type="InterPro" id="IPR036291">
    <property type="entry name" value="NAD(P)-bd_dom_sf"/>
</dbReference>
<evidence type="ECO:0000259" key="2">
    <source>
        <dbReference type="Pfam" id="PF02826"/>
    </source>
</evidence>
<dbReference type="EMBL" id="PCST01000031">
    <property type="protein sequence ID" value="PIP55586.1"/>
    <property type="molecule type" value="Genomic_DNA"/>
</dbReference>
<keyword evidence="1" id="KW-0560">Oxidoreductase</keyword>
<accession>A0A2H0BD78</accession>
<dbReference type="CDD" id="cd12172">
    <property type="entry name" value="PGDH_like_2"/>
    <property type="match status" value="1"/>
</dbReference>
<dbReference type="Gene3D" id="3.40.50.720">
    <property type="entry name" value="NAD(P)-binding Rossmann-like Domain"/>
    <property type="match status" value="2"/>
</dbReference>
<dbReference type="GO" id="GO:0030267">
    <property type="term" value="F:glyoxylate reductase (NADPH) activity"/>
    <property type="evidence" value="ECO:0007669"/>
    <property type="project" value="TreeGrafter"/>
</dbReference>
<comment type="caution">
    <text evidence="3">The sequence shown here is derived from an EMBL/GenBank/DDBJ whole genome shotgun (WGS) entry which is preliminary data.</text>
</comment>
<dbReference type="InterPro" id="IPR006140">
    <property type="entry name" value="D-isomer_DH_NAD-bd"/>
</dbReference>